<keyword evidence="5" id="KW-0378">Hydrolase</keyword>
<keyword evidence="6" id="KW-0810">Translation regulation</keyword>
<dbReference type="InterPro" id="IPR027417">
    <property type="entry name" value="P-loop_NTPase"/>
</dbReference>
<dbReference type="FunFam" id="2.40.30.10:FF:000020">
    <property type="entry name" value="Translation elongation factor EF-1"/>
    <property type="match status" value="1"/>
</dbReference>
<evidence type="ECO:0000256" key="10">
    <source>
        <dbReference type="ARBA" id="ARBA00063537"/>
    </source>
</evidence>
<evidence type="ECO:0000313" key="14">
    <source>
        <dbReference type="EMBL" id="KAF1813447.1"/>
    </source>
</evidence>
<dbReference type="Pfam" id="PF00009">
    <property type="entry name" value="GTP_EFTU"/>
    <property type="match status" value="1"/>
</dbReference>
<proteinExistence type="inferred from homology"/>
<dbReference type="CDD" id="cd01883">
    <property type="entry name" value="EF1_alpha"/>
    <property type="match status" value="1"/>
</dbReference>
<sequence>MSHRRVKNLDYDDDDYYEEEGYDEAGGDGLSAEDEEQMRIGVQRVREGLGPDHKISDKDIQEALWHYYYDVTKSVSYLKNAQKPAQATPKQTKPESRFDQAAKVAAKQHTIQKEPYSLYPVPVPKKRRISNFFSDCPWLQVPPTRQGAIVSISSSRRETGLLGGSGKPSKLAALAAARRKKQAESSVPKENAPSHEPDRSITLLDKLGSKREAISPGVAIEEEKPVPIRHKPPTPNEAPSGPSALVPEPVSDVKEHESQPVLGVCNQDVGNVKADPSAFANALLGATSSRRLSQGSTPESSSSFAVSYFPLKSFAGPSPDDVVIAAQSKASMGPKGKTAATQGGKPSDGNKIADGVAALKINDLPKPKRRKVDVLAEHKKVSGKKSASFVVIGHVDHGKSTLMGRLLLDLNVITQRSLDKLQKEANTLKKSSFALAFIMDSNKDERERGITVDIATSHFSTDSTNYTILDAPGHQDFVPNMIAGAAQADFSILVVDASPNSFESGIRGQTHEHALIVRSMGASNIIVAVNKMDAAHWLQDRFNEIREQMTGFLTKVGFKPENLVFVPLSGLTGDNVSKRRDDADVKWYTGPTLVNALDSIAPTERAIEKPLRLEVFDISTDSQLYPVSISGRLTAGNMQVGDDVIAMPSGDTAIIQGITIEGNDVDWAVAGSIATVHLSGVDAEHLRQGDIICARDSPAQNVRTFQAKILAFEQVLPMFVEVHAGTMSREGQVKMPLVALLDERTGDVKKKRPKVLNGGEVGRVEVEFGDEKGAPVEKGRRVVLRYEGRTIAAGLVE</sequence>
<evidence type="ECO:0000256" key="4">
    <source>
        <dbReference type="ARBA" id="ARBA00022741"/>
    </source>
</evidence>
<evidence type="ECO:0000256" key="2">
    <source>
        <dbReference type="ARBA" id="ARBA00007249"/>
    </source>
</evidence>
<dbReference type="PANTHER" id="PTHR23115">
    <property type="entry name" value="TRANSLATION FACTOR"/>
    <property type="match status" value="1"/>
</dbReference>
<evidence type="ECO:0000313" key="15">
    <source>
        <dbReference type="Proteomes" id="UP000504638"/>
    </source>
</evidence>
<dbReference type="SUPFAM" id="SSF50447">
    <property type="entry name" value="Translation proteins"/>
    <property type="match status" value="1"/>
</dbReference>
<gene>
    <name evidence="14 16" type="ORF">P152DRAFT_434558</name>
</gene>
<dbReference type="PROSITE" id="PS51722">
    <property type="entry name" value="G_TR_2"/>
    <property type="match status" value="1"/>
</dbReference>
<dbReference type="AlphaFoldDB" id="A0A6G1G5V7"/>
<evidence type="ECO:0000256" key="6">
    <source>
        <dbReference type="ARBA" id="ARBA00022845"/>
    </source>
</evidence>
<dbReference type="Proteomes" id="UP000504638">
    <property type="component" value="Unplaced"/>
</dbReference>
<comment type="similarity">
    <text evidence="2">Belongs to the TRAFAC class translation factor GTPase superfamily. Classic translation factor GTPase family. EF-Tu/EF-1A subfamily.</text>
</comment>
<dbReference type="RefSeq" id="XP_033535078.1">
    <property type="nucleotide sequence ID" value="XM_033677492.1"/>
</dbReference>
<reference evidence="14 16" key="1">
    <citation type="submission" date="2020-01" db="EMBL/GenBank/DDBJ databases">
        <authorList>
            <consortium name="DOE Joint Genome Institute"/>
            <person name="Haridas S."/>
            <person name="Albert R."/>
            <person name="Binder M."/>
            <person name="Bloem J."/>
            <person name="Labutti K."/>
            <person name="Salamov A."/>
            <person name="Andreopoulos B."/>
            <person name="Baker S.E."/>
            <person name="Barry K."/>
            <person name="Bills G."/>
            <person name="Bluhm B.H."/>
            <person name="Cannon C."/>
            <person name="Castanera R."/>
            <person name="Culley D.E."/>
            <person name="Daum C."/>
            <person name="Ezra D."/>
            <person name="Gonzalez J.B."/>
            <person name="Henrissat B."/>
            <person name="Kuo A."/>
            <person name="Liang C."/>
            <person name="Lipzen A."/>
            <person name="Lutzoni F."/>
            <person name="Magnuson J."/>
            <person name="Mondo S."/>
            <person name="Nolan M."/>
            <person name="Ohm R."/>
            <person name="Pangilinan J."/>
            <person name="Park H.-J."/>
            <person name="Ramirez L."/>
            <person name="Alfaro M."/>
            <person name="Sun H."/>
            <person name="Tritt A."/>
            <person name="Yoshinaga Y."/>
            <person name="Zwiers L.-H."/>
            <person name="Turgeon B.G."/>
            <person name="Goodwin S.B."/>
            <person name="Spatafora J.W."/>
            <person name="Crous P.W."/>
            <person name="Grigoriev I.V."/>
        </authorList>
    </citation>
    <scope>NUCLEOTIDE SEQUENCE</scope>
    <source>
        <strain evidence="14 16">CBS 781.70</strain>
    </source>
</reference>
<evidence type="ECO:0000256" key="8">
    <source>
        <dbReference type="ARBA" id="ARBA00023134"/>
    </source>
</evidence>
<dbReference type="CDD" id="cd16267">
    <property type="entry name" value="HBS1-like_II"/>
    <property type="match status" value="1"/>
</dbReference>
<evidence type="ECO:0000256" key="11">
    <source>
        <dbReference type="ARBA" id="ARBA00074866"/>
    </source>
</evidence>
<feature type="domain" description="Tr-type G" evidence="13">
    <location>
        <begin position="384"/>
        <end position="611"/>
    </location>
</feature>
<evidence type="ECO:0000256" key="5">
    <source>
        <dbReference type="ARBA" id="ARBA00022801"/>
    </source>
</evidence>
<dbReference type="InterPro" id="IPR050100">
    <property type="entry name" value="TRAFAC_GTPase_members"/>
</dbReference>
<dbReference type="InterPro" id="IPR000795">
    <property type="entry name" value="T_Tr_GTP-bd_dom"/>
</dbReference>
<dbReference type="GeneID" id="54418062"/>
<dbReference type="EMBL" id="ML975155">
    <property type="protein sequence ID" value="KAF1813447.1"/>
    <property type="molecule type" value="Genomic_DNA"/>
</dbReference>
<keyword evidence="15" id="KW-1185">Reference proteome</keyword>
<accession>A0A6G1G5V7</accession>
<evidence type="ECO:0000259" key="13">
    <source>
        <dbReference type="PROSITE" id="PS51722"/>
    </source>
</evidence>
<feature type="region of interest" description="Disordered" evidence="12">
    <location>
        <begin position="158"/>
        <end position="201"/>
    </location>
</feature>
<dbReference type="InterPro" id="IPR015033">
    <property type="entry name" value="HBS1-like_N"/>
</dbReference>
<dbReference type="GO" id="GO:0003924">
    <property type="term" value="F:GTPase activity"/>
    <property type="evidence" value="ECO:0007669"/>
    <property type="project" value="InterPro"/>
</dbReference>
<dbReference type="FunFam" id="3.40.50.300:FF:000204">
    <property type="entry name" value="Translation elongation factor Tu"/>
    <property type="match status" value="1"/>
</dbReference>
<dbReference type="OrthoDB" id="342024at2759"/>
<dbReference type="GO" id="GO:0005525">
    <property type="term" value="F:GTP binding"/>
    <property type="evidence" value="ECO:0007669"/>
    <property type="project" value="UniProtKB-KW"/>
</dbReference>
<dbReference type="Pfam" id="PF08938">
    <property type="entry name" value="HBS1_N"/>
    <property type="match status" value="1"/>
</dbReference>
<dbReference type="GO" id="GO:0002184">
    <property type="term" value="P:cytoplasmic translational termination"/>
    <property type="evidence" value="ECO:0007669"/>
    <property type="project" value="UniProtKB-ARBA"/>
</dbReference>
<feature type="compositionally biased region" description="Acidic residues" evidence="12">
    <location>
        <begin position="11"/>
        <end position="35"/>
    </location>
</feature>
<dbReference type="Gene3D" id="2.40.30.10">
    <property type="entry name" value="Translation factors"/>
    <property type="match status" value="2"/>
</dbReference>
<dbReference type="Gene3D" id="3.40.50.300">
    <property type="entry name" value="P-loop containing nucleotide triphosphate hydrolases"/>
    <property type="match status" value="1"/>
</dbReference>
<reference evidence="16" key="3">
    <citation type="submission" date="2025-04" db="UniProtKB">
        <authorList>
            <consortium name="RefSeq"/>
        </authorList>
    </citation>
    <scope>IDENTIFICATION</scope>
    <source>
        <strain evidence="16">CBS 781.70</strain>
    </source>
</reference>
<feature type="compositionally biased region" description="Low complexity" evidence="12">
    <location>
        <begin position="167"/>
        <end position="176"/>
    </location>
</feature>
<feature type="region of interest" description="Disordered" evidence="12">
    <location>
        <begin position="328"/>
        <end position="349"/>
    </location>
</feature>
<dbReference type="InterPro" id="IPR009001">
    <property type="entry name" value="Transl_elong_EF1A/Init_IF2_C"/>
</dbReference>
<evidence type="ECO:0000256" key="1">
    <source>
        <dbReference type="ARBA" id="ARBA00004496"/>
    </source>
</evidence>
<organism evidence="14">
    <name type="scientific">Eremomyces bilateralis CBS 781.70</name>
    <dbReference type="NCBI Taxonomy" id="1392243"/>
    <lineage>
        <taxon>Eukaryota</taxon>
        <taxon>Fungi</taxon>
        <taxon>Dikarya</taxon>
        <taxon>Ascomycota</taxon>
        <taxon>Pezizomycotina</taxon>
        <taxon>Dothideomycetes</taxon>
        <taxon>Dothideomycetes incertae sedis</taxon>
        <taxon>Eremomycetales</taxon>
        <taxon>Eremomycetaceae</taxon>
        <taxon>Eremomyces</taxon>
    </lineage>
</organism>
<keyword evidence="4" id="KW-0547">Nucleotide-binding</keyword>
<dbReference type="PRINTS" id="PR00315">
    <property type="entry name" value="ELONGATNFCT"/>
</dbReference>
<dbReference type="SUPFAM" id="SSF52540">
    <property type="entry name" value="P-loop containing nucleoside triphosphate hydrolases"/>
    <property type="match status" value="1"/>
</dbReference>
<dbReference type="PROSITE" id="PS00301">
    <property type="entry name" value="G_TR_1"/>
    <property type="match status" value="1"/>
</dbReference>
<comment type="catalytic activity">
    <reaction evidence="9">
        <text>GTP + H2O = GDP + phosphate + H(+)</text>
        <dbReference type="Rhea" id="RHEA:19669"/>
        <dbReference type="ChEBI" id="CHEBI:15377"/>
        <dbReference type="ChEBI" id="CHEBI:15378"/>
        <dbReference type="ChEBI" id="CHEBI:37565"/>
        <dbReference type="ChEBI" id="CHEBI:43474"/>
        <dbReference type="ChEBI" id="CHEBI:58189"/>
    </reaction>
    <physiologicalReaction direction="left-to-right" evidence="9">
        <dbReference type="Rhea" id="RHEA:19670"/>
    </physiologicalReaction>
</comment>
<reference evidence="16" key="2">
    <citation type="submission" date="2020-04" db="EMBL/GenBank/DDBJ databases">
        <authorList>
            <consortium name="NCBI Genome Project"/>
        </authorList>
    </citation>
    <scope>NUCLEOTIDE SEQUENCE</scope>
    <source>
        <strain evidence="16">CBS 781.70</strain>
    </source>
</reference>
<evidence type="ECO:0000256" key="9">
    <source>
        <dbReference type="ARBA" id="ARBA00049117"/>
    </source>
</evidence>
<keyword evidence="3" id="KW-0963">Cytoplasm</keyword>
<dbReference type="GO" id="GO:0005829">
    <property type="term" value="C:cytosol"/>
    <property type="evidence" value="ECO:0007669"/>
    <property type="project" value="GOC"/>
</dbReference>
<feature type="region of interest" description="Disordered" evidence="12">
    <location>
        <begin position="215"/>
        <end position="258"/>
    </location>
</feature>
<feature type="region of interest" description="Disordered" evidence="12">
    <location>
        <begin position="1"/>
        <end position="35"/>
    </location>
</feature>
<keyword evidence="7" id="KW-0648">Protein biosynthesis</keyword>
<protein>
    <recommendedName>
        <fullName evidence="11">Elongation factor 1 alpha-like protein</fullName>
    </recommendedName>
</protein>
<dbReference type="SUPFAM" id="SSF50465">
    <property type="entry name" value="EF-Tu/eEF-1alpha/eIF2-gamma C-terminal domain"/>
    <property type="match status" value="1"/>
</dbReference>
<evidence type="ECO:0000256" key="12">
    <source>
        <dbReference type="SAM" id="MobiDB-lite"/>
    </source>
</evidence>
<dbReference type="GO" id="GO:0006417">
    <property type="term" value="P:regulation of translation"/>
    <property type="evidence" value="ECO:0007669"/>
    <property type="project" value="UniProtKB-KW"/>
</dbReference>
<name>A0A6G1G5V7_9PEZI</name>
<dbReference type="InterPro" id="IPR031157">
    <property type="entry name" value="G_TR_CS"/>
</dbReference>
<comment type="subunit">
    <text evidence="10">Component of the Dom34-Hbs1 complex, also named Pelota-HBS1L complex, composed of dom34 and hbs1.</text>
</comment>
<keyword evidence="8" id="KW-0342">GTP-binding</keyword>
<dbReference type="InterPro" id="IPR009000">
    <property type="entry name" value="Transl_B-barrel_sf"/>
</dbReference>
<evidence type="ECO:0000256" key="3">
    <source>
        <dbReference type="ARBA" id="ARBA00022490"/>
    </source>
</evidence>
<comment type="subcellular location">
    <subcellularLocation>
        <location evidence="1">Cytoplasm</location>
    </subcellularLocation>
</comment>
<dbReference type="GO" id="GO:1990533">
    <property type="term" value="C:Dom34-Hbs1 complex"/>
    <property type="evidence" value="ECO:0007669"/>
    <property type="project" value="UniProtKB-ARBA"/>
</dbReference>
<evidence type="ECO:0000313" key="16">
    <source>
        <dbReference type="RefSeq" id="XP_033535078.1"/>
    </source>
</evidence>
<evidence type="ECO:0000256" key="7">
    <source>
        <dbReference type="ARBA" id="ARBA00022917"/>
    </source>
</evidence>